<evidence type="ECO:0000256" key="1">
    <source>
        <dbReference type="ARBA" id="ARBA00001947"/>
    </source>
</evidence>
<evidence type="ECO:0000256" key="8">
    <source>
        <dbReference type="ARBA" id="ARBA00023049"/>
    </source>
</evidence>
<evidence type="ECO:0000313" key="12">
    <source>
        <dbReference type="Proteomes" id="UP001652621"/>
    </source>
</evidence>
<sequence>MNAAADPCKNFYEFSCGNFPRIYPATLSHQAETSVLGNLQADLEHIMFSMLNSPNVTLDTVSERKVKDFYNSCLDISQSGWSYVTKLKEIIAEFGQMPVLDENWSETDFDWLKTVAEISQKYDLQIIVGRYVRKDFYDRRQRNTVYFDLPSFGLAKPEMYLIPAYKVMLEEYRSAMIQHLRNYLGVEEILSEMVAQEILGFEVALAMATTNDTSALSQPYEYVDYLKREYPEELDLLKYLQVTLDDTLPKGKIFDMCPIYHKNLIKLMKRTPKKIVANYIFYSLLRNFMLTPFPNSHEALQRGCVGLTRRHFSSIVDNMVYHRTNVKDAEQAVINMVYDLRTVMEFSLRQNDRLSEKLQKRIKQKLKALKVKIKSHENSDVFQKSIPKIDVYDICGNLKSIFILKSMEIKENLNSTTPTSYLDSVSPSLLPRYIKEENTLLVPVGFLQPLFFWHSTYPVSIKLSQLGFFLAHEMLHAIDEEGIFYDPDGQYSYWNNGKLPDTLIMRRNCYSQHQQTSSYIYAGTKLPELQPELENIVDAEGLRWAYKTFATWYNSPLLVGLNISSEALPNLQYQNHQLFFISFAQLWCNDVNHAVTGLPFVPNGEYVSGSLKVMSILSNVKEFYETFHCERPKRTFECEVY</sequence>
<evidence type="ECO:0000256" key="7">
    <source>
        <dbReference type="ARBA" id="ARBA00022833"/>
    </source>
</evidence>
<dbReference type="RefSeq" id="XP_058982144.1">
    <property type="nucleotide sequence ID" value="XM_059126161.1"/>
</dbReference>
<evidence type="ECO:0000256" key="6">
    <source>
        <dbReference type="ARBA" id="ARBA00022801"/>
    </source>
</evidence>
<comment type="similarity">
    <text evidence="3">Belongs to the peptidase M13 family.</text>
</comment>
<dbReference type="PANTHER" id="PTHR11733">
    <property type="entry name" value="ZINC METALLOPROTEASE FAMILY M13 NEPRILYSIN-RELATED"/>
    <property type="match status" value="1"/>
</dbReference>
<organism evidence="11">
    <name type="scientific">Musca domestica</name>
    <name type="common">House fly</name>
    <dbReference type="NCBI Taxonomy" id="7370"/>
    <lineage>
        <taxon>Eukaryota</taxon>
        <taxon>Metazoa</taxon>
        <taxon>Ecdysozoa</taxon>
        <taxon>Arthropoda</taxon>
        <taxon>Hexapoda</taxon>
        <taxon>Insecta</taxon>
        <taxon>Pterygota</taxon>
        <taxon>Neoptera</taxon>
        <taxon>Endopterygota</taxon>
        <taxon>Diptera</taxon>
        <taxon>Brachycera</taxon>
        <taxon>Muscomorpha</taxon>
        <taxon>Muscoidea</taxon>
        <taxon>Muscidae</taxon>
        <taxon>Musca</taxon>
    </lineage>
</organism>
<dbReference type="InterPro" id="IPR018497">
    <property type="entry name" value="Peptidase_M13_C"/>
</dbReference>
<evidence type="ECO:0000256" key="3">
    <source>
        <dbReference type="ARBA" id="ARBA00007357"/>
    </source>
</evidence>
<dbReference type="KEGG" id="mde:101898976"/>
<evidence type="ECO:0000256" key="4">
    <source>
        <dbReference type="ARBA" id="ARBA00022670"/>
    </source>
</evidence>
<keyword evidence="4" id="KW-0645">Protease</keyword>
<dbReference type="Pfam" id="PF01431">
    <property type="entry name" value="Peptidase_M13"/>
    <property type="match status" value="1"/>
</dbReference>
<proteinExistence type="inferred from homology"/>
<comment type="subcellular location">
    <subcellularLocation>
        <location evidence="2">Cell membrane</location>
        <topology evidence="2">Single-pass type II membrane protein</topology>
    </subcellularLocation>
</comment>
<dbReference type="eggNOG" id="KOG3624">
    <property type="taxonomic scope" value="Eukaryota"/>
</dbReference>
<name>A0A1I8NCT5_MUSDO</name>
<dbReference type="SUPFAM" id="SSF55486">
    <property type="entry name" value="Metalloproteases ('zincins'), catalytic domain"/>
    <property type="match status" value="1"/>
</dbReference>
<evidence type="ECO:0000259" key="10">
    <source>
        <dbReference type="Pfam" id="PF05649"/>
    </source>
</evidence>
<evidence type="ECO:0000313" key="13">
    <source>
        <dbReference type="RefSeq" id="XP_058982144.1"/>
    </source>
</evidence>
<accession>A0A1I8NCT5</accession>
<feature type="domain" description="Peptidase M13 C-terminal" evidence="9">
    <location>
        <begin position="433"/>
        <end position="632"/>
    </location>
</feature>
<dbReference type="InterPro" id="IPR024079">
    <property type="entry name" value="MetalloPept_cat_dom_sf"/>
</dbReference>
<comment type="cofactor">
    <cofactor evidence="1">
        <name>Zn(2+)</name>
        <dbReference type="ChEBI" id="CHEBI:29105"/>
    </cofactor>
</comment>
<dbReference type="Gene3D" id="3.40.390.10">
    <property type="entry name" value="Collagenase (Catalytic Domain)"/>
    <property type="match status" value="1"/>
</dbReference>
<dbReference type="InterPro" id="IPR000718">
    <property type="entry name" value="Peptidase_M13"/>
</dbReference>
<dbReference type="RefSeq" id="XP_005190737.3">
    <property type="nucleotide sequence ID" value="XM_005190680.4"/>
</dbReference>
<dbReference type="OrthoDB" id="6431624at2759"/>
<evidence type="ECO:0000259" key="9">
    <source>
        <dbReference type="Pfam" id="PF01431"/>
    </source>
</evidence>
<dbReference type="GO" id="GO:0004222">
    <property type="term" value="F:metalloendopeptidase activity"/>
    <property type="evidence" value="ECO:0007669"/>
    <property type="project" value="InterPro"/>
</dbReference>
<dbReference type="AlphaFoldDB" id="A0A1I8NCT5"/>
<evidence type="ECO:0000256" key="5">
    <source>
        <dbReference type="ARBA" id="ARBA00022723"/>
    </source>
</evidence>
<feature type="domain" description="Peptidase M13 N-terminal" evidence="10">
    <location>
        <begin position="7"/>
        <end position="373"/>
    </location>
</feature>
<dbReference type="PROSITE" id="PS51885">
    <property type="entry name" value="NEPRILYSIN"/>
    <property type="match status" value="1"/>
</dbReference>
<dbReference type="Pfam" id="PF05649">
    <property type="entry name" value="Peptidase_M13_N"/>
    <property type="match status" value="1"/>
</dbReference>
<dbReference type="VEuPathDB" id="VectorBase:MDOMA2_008726"/>
<keyword evidence="6" id="KW-0378">Hydrolase</keyword>
<dbReference type="Gene3D" id="1.10.1380.10">
    <property type="entry name" value="Neutral endopeptidase , domain2"/>
    <property type="match status" value="1"/>
</dbReference>
<dbReference type="GO" id="GO:0046872">
    <property type="term" value="F:metal ion binding"/>
    <property type="evidence" value="ECO:0007669"/>
    <property type="project" value="UniProtKB-KW"/>
</dbReference>
<dbReference type="PANTHER" id="PTHR11733:SF238">
    <property type="entry name" value="FI07649P-RELATED"/>
    <property type="match status" value="1"/>
</dbReference>
<evidence type="ECO:0000313" key="11">
    <source>
        <dbReference type="EnsemblMetazoa" id="MDOA013878-PA"/>
    </source>
</evidence>
<dbReference type="InterPro" id="IPR042089">
    <property type="entry name" value="Peptidase_M13_dom_2"/>
</dbReference>
<evidence type="ECO:0000256" key="2">
    <source>
        <dbReference type="ARBA" id="ARBA00004401"/>
    </source>
</evidence>
<dbReference type="InterPro" id="IPR008753">
    <property type="entry name" value="Peptidase_M13_N"/>
</dbReference>
<dbReference type="VEuPathDB" id="VectorBase:MDOA013878"/>
<dbReference type="GO" id="GO:0016485">
    <property type="term" value="P:protein processing"/>
    <property type="evidence" value="ECO:0007669"/>
    <property type="project" value="TreeGrafter"/>
</dbReference>
<keyword evidence="7" id="KW-0862">Zinc</keyword>
<keyword evidence="8" id="KW-0482">Metalloprotease</keyword>
<keyword evidence="12" id="KW-1185">Reference proteome</keyword>
<protein>
    <submittedName>
        <fullName evidence="13">Neprilysin-1-like</fullName>
    </submittedName>
</protein>
<dbReference type="EnsemblMetazoa" id="MDOA013878-RA">
    <property type="protein sequence ID" value="MDOA013878-PA"/>
    <property type="gene ID" value="MDOA013878"/>
</dbReference>
<keyword evidence="5" id="KW-0479">Metal-binding</keyword>
<dbReference type="Proteomes" id="UP001652621">
    <property type="component" value="Unplaced"/>
</dbReference>
<reference evidence="13" key="2">
    <citation type="submission" date="2025-05" db="UniProtKB">
        <authorList>
            <consortium name="RefSeq"/>
        </authorList>
    </citation>
    <scope>IDENTIFICATION</scope>
    <source>
        <strain evidence="13">Aabys</strain>
        <tissue evidence="13">Whole body</tissue>
    </source>
</reference>
<reference evidence="11" key="1">
    <citation type="submission" date="2020-05" db="UniProtKB">
        <authorList>
            <consortium name="EnsemblMetazoa"/>
        </authorList>
    </citation>
    <scope>IDENTIFICATION</scope>
    <source>
        <strain evidence="11">Aabys</strain>
    </source>
</reference>
<dbReference type="GO" id="GO:0005886">
    <property type="term" value="C:plasma membrane"/>
    <property type="evidence" value="ECO:0007669"/>
    <property type="project" value="UniProtKB-SubCell"/>
</dbReference>
<gene>
    <name evidence="11" type="primary">101898976</name>
    <name evidence="13" type="synonym">LOC131803951</name>
</gene>
<dbReference type="CDD" id="cd08662">
    <property type="entry name" value="M13"/>
    <property type="match status" value="1"/>
</dbReference>